<dbReference type="Proteomes" id="UP000037035">
    <property type="component" value="Unassembled WGS sequence"/>
</dbReference>
<sequence>LGGDGDVPPIRNLPSPVFILTSKSKLSHVEETAFEILFKLESYDLNTTKRTSELIDPPPTMYTSNCTVDKSSDVCPHCKKPGHRPSNCWAKHLEKAPKTHSAHLTVVDEYNQLQSVTNWCTLPDGTRMNADDIAYNNLCYTM</sequence>
<dbReference type="OrthoDB" id="2505603at2759"/>
<reference evidence="1 2" key="1">
    <citation type="submission" date="2015-08" db="EMBL/GenBank/DDBJ databases">
        <title>Next Generation Sequencing and Analysis of the Genome of Puccinia sorghi L Schw, the Causal Agent of Maize Common Rust.</title>
        <authorList>
            <person name="Rochi L."/>
            <person name="Burguener G."/>
            <person name="Darino M."/>
            <person name="Turjanski A."/>
            <person name="Kreff E."/>
            <person name="Dieguez M.J."/>
            <person name="Sacco F."/>
        </authorList>
    </citation>
    <scope>NUCLEOTIDE SEQUENCE [LARGE SCALE GENOMIC DNA]</scope>
    <source>
        <strain evidence="1 2">RO10H11247</strain>
    </source>
</reference>
<comment type="caution">
    <text evidence="1">The sequence shown here is derived from an EMBL/GenBank/DDBJ whole genome shotgun (WGS) entry which is preliminary data.</text>
</comment>
<dbReference type="AlphaFoldDB" id="A0A0L6VIC1"/>
<dbReference type="VEuPathDB" id="FungiDB:VP01_154g2"/>
<keyword evidence="2" id="KW-1185">Reference proteome</keyword>
<gene>
    <name evidence="1" type="ORF">VP01_154g2</name>
</gene>
<evidence type="ECO:0000313" key="2">
    <source>
        <dbReference type="Proteomes" id="UP000037035"/>
    </source>
</evidence>
<name>A0A0L6VIC1_9BASI</name>
<dbReference type="EMBL" id="LAVV01006109">
    <property type="protein sequence ID" value="KNZ60459.1"/>
    <property type="molecule type" value="Genomic_DNA"/>
</dbReference>
<organism evidence="1 2">
    <name type="scientific">Puccinia sorghi</name>
    <dbReference type="NCBI Taxonomy" id="27349"/>
    <lineage>
        <taxon>Eukaryota</taxon>
        <taxon>Fungi</taxon>
        <taxon>Dikarya</taxon>
        <taxon>Basidiomycota</taxon>
        <taxon>Pucciniomycotina</taxon>
        <taxon>Pucciniomycetes</taxon>
        <taxon>Pucciniales</taxon>
        <taxon>Pucciniaceae</taxon>
        <taxon>Puccinia</taxon>
    </lineage>
</organism>
<feature type="non-terminal residue" evidence="1">
    <location>
        <position position="1"/>
    </location>
</feature>
<protein>
    <submittedName>
        <fullName evidence="1">Uncharacterized protein</fullName>
    </submittedName>
</protein>
<evidence type="ECO:0000313" key="1">
    <source>
        <dbReference type="EMBL" id="KNZ60459.1"/>
    </source>
</evidence>
<accession>A0A0L6VIC1</accession>
<proteinExistence type="predicted"/>